<comment type="function">
    <text evidence="5">Lytic polysaccharide monooxygenase (LMPO) that depolymerizes crystalline and amorphous polysaccharides via the oxidation of scissile alpha- or beta-(1-4)-glycosidic bonds, yielding C1 and/or C4 oxidation products. Catalysis by LPMOs requires the reduction of the active-site copper from Cu(II) to Cu(I) by a reducing agent and H(2)O(2) or O(2) as a cosubstrate.</text>
</comment>
<keyword evidence="5" id="KW-0624">Polysaccharide degradation</keyword>
<dbReference type="Pfam" id="PF03443">
    <property type="entry name" value="AA9"/>
    <property type="match status" value="1"/>
</dbReference>
<dbReference type="GO" id="GO:0005576">
    <property type="term" value="C:extracellular region"/>
    <property type="evidence" value="ECO:0007669"/>
    <property type="project" value="UniProtKB-SubCell"/>
</dbReference>
<accession>A0A9P9CZ52</accession>
<evidence type="ECO:0000256" key="2">
    <source>
        <dbReference type="ARBA" id="ARBA00004613"/>
    </source>
</evidence>
<dbReference type="Gene3D" id="2.70.50.70">
    <property type="match status" value="1"/>
</dbReference>
<protein>
    <recommendedName>
        <fullName evidence="5">AA9 family lytic polysaccharide monooxygenase</fullName>
        <ecNumber evidence="5">1.14.99.56</ecNumber>
    </recommendedName>
    <alternativeName>
        <fullName evidence="5">Endo-beta-1,4-glucanase</fullName>
    </alternativeName>
    <alternativeName>
        <fullName evidence="5">Glycosyl hydrolase 61 family protein</fullName>
    </alternativeName>
</protein>
<feature type="chain" id="PRO_5040327484" description="AA9 family lytic polysaccharide monooxygenase" evidence="7">
    <location>
        <begin position="18"/>
        <end position="311"/>
    </location>
</feature>
<dbReference type="EC" id="1.14.99.56" evidence="5"/>
<proteinExistence type="predicted"/>
<evidence type="ECO:0000256" key="1">
    <source>
        <dbReference type="ARBA" id="ARBA00001973"/>
    </source>
</evidence>
<dbReference type="AlphaFoldDB" id="A0A9P9CZ52"/>
<feature type="signal peptide" evidence="7">
    <location>
        <begin position="1"/>
        <end position="17"/>
    </location>
</feature>
<reference evidence="9" key="1">
    <citation type="journal article" date="2021" name="Nat. Commun.">
        <title>Genetic determinants of endophytism in the Arabidopsis root mycobiome.</title>
        <authorList>
            <person name="Mesny F."/>
            <person name="Miyauchi S."/>
            <person name="Thiergart T."/>
            <person name="Pickel B."/>
            <person name="Atanasova L."/>
            <person name="Karlsson M."/>
            <person name="Huettel B."/>
            <person name="Barry K.W."/>
            <person name="Haridas S."/>
            <person name="Chen C."/>
            <person name="Bauer D."/>
            <person name="Andreopoulos W."/>
            <person name="Pangilinan J."/>
            <person name="LaButti K."/>
            <person name="Riley R."/>
            <person name="Lipzen A."/>
            <person name="Clum A."/>
            <person name="Drula E."/>
            <person name="Henrissat B."/>
            <person name="Kohler A."/>
            <person name="Grigoriev I.V."/>
            <person name="Martin F.M."/>
            <person name="Hacquard S."/>
        </authorList>
    </citation>
    <scope>NUCLEOTIDE SEQUENCE</scope>
    <source>
        <strain evidence="9">MPI-CAGE-CH-0243</strain>
    </source>
</reference>
<dbReference type="OrthoDB" id="3496539at2759"/>
<keyword evidence="3 5" id="KW-0964">Secreted</keyword>
<evidence type="ECO:0000256" key="3">
    <source>
        <dbReference type="ARBA" id="ARBA00022525"/>
    </source>
</evidence>
<comment type="domain">
    <text evidence="5">Has a modular structure: an endo-beta-1,4-glucanase catalytic module at the N-terminus, a linker rich in serines and threonines, and a C-terminal carbohydrate-binding module (CBM).</text>
</comment>
<keyword evidence="5" id="KW-0119">Carbohydrate metabolism</keyword>
<evidence type="ECO:0000256" key="6">
    <source>
        <dbReference type="SAM" id="MobiDB-lite"/>
    </source>
</evidence>
<dbReference type="PANTHER" id="PTHR33353">
    <property type="entry name" value="PUTATIVE (AFU_ORTHOLOGUE AFUA_1G12560)-RELATED"/>
    <property type="match status" value="1"/>
</dbReference>
<evidence type="ECO:0000313" key="9">
    <source>
        <dbReference type="EMBL" id="KAH7109658.1"/>
    </source>
</evidence>
<dbReference type="GO" id="GO:0008810">
    <property type="term" value="F:cellulase activity"/>
    <property type="evidence" value="ECO:0007669"/>
    <property type="project" value="UniProtKB-UniRule"/>
</dbReference>
<gene>
    <name evidence="9" type="ORF">B0J11DRAFT_562845</name>
</gene>
<feature type="region of interest" description="Disordered" evidence="6">
    <location>
        <begin position="242"/>
        <end position="296"/>
    </location>
</feature>
<comment type="cofactor">
    <cofactor evidence="1">
        <name>Cu(2+)</name>
        <dbReference type="ChEBI" id="CHEBI:29036"/>
    </cofactor>
</comment>
<dbReference type="InterPro" id="IPR005103">
    <property type="entry name" value="AA9_LPMO"/>
</dbReference>
<evidence type="ECO:0000313" key="10">
    <source>
        <dbReference type="Proteomes" id="UP000700596"/>
    </source>
</evidence>
<keyword evidence="10" id="KW-1185">Reference proteome</keyword>
<dbReference type="GO" id="GO:0030245">
    <property type="term" value="P:cellulose catabolic process"/>
    <property type="evidence" value="ECO:0007669"/>
    <property type="project" value="UniProtKB-UniRule"/>
</dbReference>
<feature type="domain" description="Auxiliary Activity family 9 catalytic" evidence="8">
    <location>
        <begin position="18"/>
        <end position="225"/>
    </location>
</feature>
<feature type="compositionally biased region" description="Low complexity" evidence="6">
    <location>
        <begin position="244"/>
        <end position="280"/>
    </location>
</feature>
<dbReference type="EMBL" id="JAGMWT010000031">
    <property type="protein sequence ID" value="KAH7109658.1"/>
    <property type="molecule type" value="Genomic_DNA"/>
</dbReference>
<evidence type="ECO:0000256" key="5">
    <source>
        <dbReference type="RuleBase" id="RU368122"/>
    </source>
</evidence>
<comment type="caution">
    <text evidence="9">The sequence shown here is derived from an EMBL/GenBank/DDBJ whole genome shotgun (WGS) entry which is preliminary data.</text>
</comment>
<evidence type="ECO:0000259" key="8">
    <source>
        <dbReference type="Pfam" id="PF03443"/>
    </source>
</evidence>
<dbReference type="CDD" id="cd21175">
    <property type="entry name" value="LPMO_AA9"/>
    <property type="match status" value="1"/>
</dbReference>
<dbReference type="InterPro" id="IPR049892">
    <property type="entry name" value="AA9"/>
</dbReference>
<evidence type="ECO:0000256" key="4">
    <source>
        <dbReference type="ARBA" id="ARBA00023157"/>
    </source>
</evidence>
<comment type="catalytic activity">
    <reaction evidence="5">
        <text>[(1-&gt;4)-beta-D-glucosyl]n+m + reduced acceptor + O2 = 4-dehydro-beta-D-glucosyl-[(1-&gt;4)-beta-D-glucosyl]n-1 + [(1-&gt;4)-beta-D-glucosyl]m + acceptor + H2O.</text>
        <dbReference type="EC" id="1.14.99.56"/>
    </reaction>
</comment>
<dbReference type="Proteomes" id="UP000700596">
    <property type="component" value="Unassembled WGS sequence"/>
</dbReference>
<dbReference type="PANTHER" id="PTHR33353:SF2">
    <property type="entry name" value="ENDO-BETA-1,4-GLUCANASE D"/>
    <property type="match status" value="1"/>
</dbReference>
<organism evidence="9 10">
    <name type="scientific">Dendryphion nanum</name>
    <dbReference type="NCBI Taxonomy" id="256645"/>
    <lineage>
        <taxon>Eukaryota</taxon>
        <taxon>Fungi</taxon>
        <taxon>Dikarya</taxon>
        <taxon>Ascomycota</taxon>
        <taxon>Pezizomycotina</taxon>
        <taxon>Dothideomycetes</taxon>
        <taxon>Pleosporomycetidae</taxon>
        <taxon>Pleosporales</taxon>
        <taxon>Torulaceae</taxon>
        <taxon>Dendryphion</taxon>
    </lineage>
</organism>
<keyword evidence="7" id="KW-0732">Signal</keyword>
<evidence type="ECO:0000256" key="7">
    <source>
        <dbReference type="SAM" id="SignalP"/>
    </source>
</evidence>
<name>A0A9P9CZ52_9PLEO</name>
<keyword evidence="5" id="KW-0136">Cellulose degradation</keyword>
<dbReference type="GO" id="GO:0030248">
    <property type="term" value="F:cellulose binding"/>
    <property type="evidence" value="ECO:0007669"/>
    <property type="project" value="UniProtKB-UniRule"/>
</dbReference>
<comment type="subcellular location">
    <subcellularLocation>
        <location evidence="2 5">Secreted</location>
    </subcellularLocation>
</comment>
<keyword evidence="4 5" id="KW-1015">Disulfide bond</keyword>
<sequence length="311" mass="33296">MKLSLLASAVIVQYVSAHYFFDTLIIDGKETKANQYVRQNTRPAKYNPTKWENVRDDMTPDLTDFRCNKGAFESAGRTEVAEIKAGAKLAMKLAVGATMQHPGPGLVYMSKAPSSVKTYQGDGDWFKIFEEKVCNKAGDFTKDAWCTWDKNQIEFTVPAGTPDGEYLIRTEHIGVHGAHVGQAEFYFSCAQVKVTGGGSGTPGPTVKFPGAYKKGDPSFNFSIYGGFKEYPMPGPAVWTGGASGAAAPNGTAAETAPTATEAPIAPAASSKAPTPTSKAPIAGAQDGEQHCNGKKQLPRNRRAFRASLRSV</sequence>